<name>A0A9P4S770_9PEZI</name>
<feature type="non-terminal residue" evidence="9">
    <location>
        <position position="223"/>
    </location>
</feature>
<keyword evidence="3" id="KW-0285">Flavoprotein</keyword>
<evidence type="ECO:0000256" key="1">
    <source>
        <dbReference type="ARBA" id="ARBA00001974"/>
    </source>
</evidence>
<dbReference type="Proteomes" id="UP000799429">
    <property type="component" value="Unassembled WGS sequence"/>
</dbReference>
<dbReference type="PANTHER" id="PTHR43098">
    <property type="entry name" value="L-ORNITHINE N(5)-MONOOXYGENASE-RELATED"/>
    <property type="match status" value="1"/>
</dbReference>
<protein>
    <submittedName>
        <fullName evidence="9">FAD/NAD(P)-binding domain-containing protein</fullName>
    </submittedName>
</protein>
<reference evidence="9" key="1">
    <citation type="journal article" date="2020" name="Stud. Mycol.">
        <title>101 Dothideomycetes genomes: a test case for predicting lifestyles and emergence of pathogens.</title>
        <authorList>
            <person name="Haridas S."/>
            <person name="Albert R."/>
            <person name="Binder M."/>
            <person name="Bloem J."/>
            <person name="Labutti K."/>
            <person name="Salamov A."/>
            <person name="Andreopoulos B."/>
            <person name="Baker S."/>
            <person name="Barry K."/>
            <person name="Bills G."/>
            <person name="Bluhm B."/>
            <person name="Cannon C."/>
            <person name="Castanera R."/>
            <person name="Culley D."/>
            <person name="Daum C."/>
            <person name="Ezra D."/>
            <person name="Gonzalez J."/>
            <person name="Henrissat B."/>
            <person name="Kuo A."/>
            <person name="Liang C."/>
            <person name="Lipzen A."/>
            <person name="Lutzoni F."/>
            <person name="Magnuson J."/>
            <person name="Mondo S."/>
            <person name="Nolan M."/>
            <person name="Ohm R."/>
            <person name="Pangilinan J."/>
            <person name="Park H.-J."/>
            <person name="Ramirez L."/>
            <person name="Alfaro M."/>
            <person name="Sun H."/>
            <person name="Tritt A."/>
            <person name="Yoshinaga Y."/>
            <person name="Zwiers L.-H."/>
            <person name="Turgeon B."/>
            <person name="Goodwin S."/>
            <person name="Spatafora J."/>
            <person name="Crous P."/>
            <person name="Grigoriev I."/>
        </authorList>
    </citation>
    <scope>NUCLEOTIDE SEQUENCE</scope>
    <source>
        <strain evidence="9">CBS 101060</strain>
    </source>
</reference>
<evidence type="ECO:0000256" key="3">
    <source>
        <dbReference type="ARBA" id="ARBA00022630"/>
    </source>
</evidence>
<dbReference type="Pfam" id="PF07992">
    <property type="entry name" value="Pyr_redox_2"/>
    <property type="match status" value="1"/>
</dbReference>
<accession>A0A9P4S770</accession>
<dbReference type="GO" id="GO:0004497">
    <property type="term" value="F:monooxygenase activity"/>
    <property type="evidence" value="ECO:0007669"/>
    <property type="project" value="UniProtKB-KW"/>
</dbReference>
<dbReference type="EMBL" id="MU006101">
    <property type="protein sequence ID" value="KAF2837036.1"/>
    <property type="molecule type" value="Genomic_DNA"/>
</dbReference>
<comment type="cofactor">
    <cofactor evidence="1">
        <name>FAD</name>
        <dbReference type="ChEBI" id="CHEBI:57692"/>
    </cofactor>
</comment>
<dbReference type="AlphaFoldDB" id="A0A9P4S770"/>
<organism evidence="9 10">
    <name type="scientific">Patellaria atrata CBS 101060</name>
    <dbReference type="NCBI Taxonomy" id="1346257"/>
    <lineage>
        <taxon>Eukaryota</taxon>
        <taxon>Fungi</taxon>
        <taxon>Dikarya</taxon>
        <taxon>Ascomycota</taxon>
        <taxon>Pezizomycotina</taxon>
        <taxon>Dothideomycetes</taxon>
        <taxon>Dothideomycetes incertae sedis</taxon>
        <taxon>Patellariales</taxon>
        <taxon>Patellariaceae</taxon>
        <taxon>Patellaria</taxon>
    </lineage>
</organism>
<keyword evidence="6" id="KW-0560">Oxidoreductase</keyword>
<comment type="similarity">
    <text evidence="2">Belongs to the FAD-binding monooxygenase family.</text>
</comment>
<sequence>MSPPDLDVLIIGTGFAGTYLLHRLLGLNYRVRALDAGPSLGGIWNHNTYPGARVDIQVPSYQLDIPSLWDGDAGFKWTQRFPAREEIQAYFAFAERRLGGLGRHCEFGTWVEGVRWDEKEGIWVVRARDGRCWRARFVVCAVGYAAKAYVPEIEGLEGFKGVWAHTAAWPEGGIMTRGKRVGVVGTGASGVQVVQAVARECKSLVVFQRSPALATPMQQREFD</sequence>
<evidence type="ECO:0000256" key="2">
    <source>
        <dbReference type="ARBA" id="ARBA00010139"/>
    </source>
</evidence>
<keyword evidence="10" id="KW-1185">Reference proteome</keyword>
<dbReference type="InterPro" id="IPR023753">
    <property type="entry name" value="FAD/NAD-binding_dom"/>
</dbReference>
<evidence type="ECO:0000256" key="6">
    <source>
        <dbReference type="ARBA" id="ARBA00023002"/>
    </source>
</evidence>
<dbReference type="InterPro" id="IPR036188">
    <property type="entry name" value="FAD/NAD-bd_sf"/>
</dbReference>
<feature type="domain" description="FAD/NAD(P)-binding" evidence="8">
    <location>
        <begin position="7"/>
        <end position="218"/>
    </location>
</feature>
<gene>
    <name evidence="9" type="ORF">M501DRAFT_938655</name>
</gene>
<proteinExistence type="inferred from homology"/>
<keyword evidence="5" id="KW-0521">NADP</keyword>
<evidence type="ECO:0000256" key="5">
    <source>
        <dbReference type="ARBA" id="ARBA00022857"/>
    </source>
</evidence>
<evidence type="ECO:0000313" key="9">
    <source>
        <dbReference type="EMBL" id="KAF2837036.1"/>
    </source>
</evidence>
<dbReference type="PANTHER" id="PTHR43098:SF3">
    <property type="entry name" value="L-ORNITHINE N(5)-MONOOXYGENASE-RELATED"/>
    <property type="match status" value="1"/>
</dbReference>
<keyword evidence="7" id="KW-0503">Monooxygenase</keyword>
<evidence type="ECO:0000313" key="10">
    <source>
        <dbReference type="Proteomes" id="UP000799429"/>
    </source>
</evidence>
<dbReference type="SUPFAM" id="SSF51905">
    <property type="entry name" value="FAD/NAD(P)-binding domain"/>
    <property type="match status" value="1"/>
</dbReference>
<evidence type="ECO:0000256" key="4">
    <source>
        <dbReference type="ARBA" id="ARBA00022827"/>
    </source>
</evidence>
<keyword evidence="4" id="KW-0274">FAD</keyword>
<comment type="caution">
    <text evidence="9">The sequence shown here is derived from an EMBL/GenBank/DDBJ whole genome shotgun (WGS) entry which is preliminary data.</text>
</comment>
<dbReference type="InterPro" id="IPR050775">
    <property type="entry name" value="FAD-binding_Monooxygenases"/>
</dbReference>
<dbReference type="OrthoDB" id="66881at2759"/>
<dbReference type="Gene3D" id="3.50.50.60">
    <property type="entry name" value="FAD/NAD(P)-binding domain"/>
    <property type="match status" value="1"/>
</dbReference>
<evidence type="ECO:0000259" key="8">
    <source>
        <dbReference type="Pfam" id="PF07992"/>
    </source>
</evidence>
<evidence type="ECO:0000256" key="7">
    <source>
        <dbReference type="ARBA" id="ARBA00023033"/>
    </source>
</evidence>